<feature type="binding site" evidence="9">
    <location>
        <position position="68"/>
    </location>
    <ligand>
        <name>ATP</name>
        <dbReference type="ChEBI" id="CHEBI:30616"/>
    </ligand>
</feature>
<dbReference type="InterPro" id="IPR027417">
    <property type="entry name" value="P-loop_NTPase"/>
</dbReference>
<dbReference type="InterPro" id="IPR036388">
    <property type="entry name" value="WH-like_DNA-bd_sf"/>
</dbReference>
<feature type="region of interest" description="Head domain (RuvB-H)" evidence="9">
    <location>
        <begin position="261"/>
        <end position="352"/>
    </location>
</feature>
<dbReference type="CDD" id="cd00009">
    <property type="entry name" value="AAA"/>
    <property type="match status" value="1"/>
</dbReference>
<dbReference type="GO" id="GO:0006310">
    <property type="term" value="P:DNA recombination"/>
    <property type="evidence" value="ECO:0007669"/>
    <property type="project" value="UniProtKB-UniRule"/>
</dbReference>
<feature type="domain" description="AAA+ ATPase" evidence="10">
    <location>
        <begin position="57"/>
        <end position="190"/>
    </location>
</feature>
<dbReference type="GO" id="GO:0009378">
    <property type="term" value="F:four-way junction helicase activity"/>
    <property type="evidence" value="ECO:0007669"/>
    <property type="project" value="InterPro"/>
</dbReference>
<comment type="function">
    <text evidence="9">The RuvA-RuvB-RuvC complex processes Holliday junction (HJ) DNA during genetic recombination and DNA repair, while the RuvA-RuvB complex plays an important role in the rescue of blocked DNA replication forks via replication fork reversal (RFR). RuvA specifically binds to HJ cruciform DNA, conferring on it an open structure. The RuvB hexamer acts as an ATP-dependent pump, pulling dsDNA into and through the RuvAB complex. RuvB forms 2 homohexamers on either side of HJ DNA bound by 1 or 2 RuvA tetramers; 4 subunits per hexamer contact DNA at a time. Coordinated motions by a converter formed by DNA-disengaged RuvB subunits stimulates ATP hydrolysis and nucleotide exchange. Immobilization of the converter enables RuvB to convert the ATP-contained energy into a lever motion, pulling 2 nucleotides of DNA out of the RuvA tetramer per ATP hydrolyzed, thus driving DNA branch migration. The RuvB motors rotate together with the DNA substrate, which together with the progressing nucleotide cycle form the mechanistic basis for DNA recombination by continuous HJ branch migration. Branch migration allows RuvC to scan DNA until it finds its consensus sequence, where it cleaves and resolves cruciform DNA.</text>
</comment>
<keyword evidence="5 9" id="KW-0067">ATP-binding</keyword>
<feature type="binding site" evidence="9">
    <location>
        <position position="224"/>
    </location>
    <ligand>
        <name>ATP</name>
        <dbReference type="ChEBI" id="CHEBI:30616"/>
    </ligand>
</feature>
<dbReference type="NCBIfam" id="TIGR00635">
    <property type="entry name" value="ruvB"/>
    <property type="match status" value="1"/>
</dbReference>
<evidence type="ECO:0000256" key="9">
    <source>
        <dbReference type="HAMAP-Rule" id="MF_00016"/>
    </source>
</evidence>
<dbReference type="Pfam" id="PF05496">
    <property type="entry name" value="RuvB_N"/>
    <property type="match status" value="1"/>
</dbReference>
<keyword evidence="4 9" id="KW-0378">Hydrolase</keyword>
<keyword evidence="2 9" id="KW-0547">Nucleotide-binding</keyword>
<feature type="binding site" evidence="9">
    <location>
        <position position="27"/>
    </location>
    <ligand>
        <name>ATP</name>
        <dbReference type="ChEBI" id="CHEBI:30616"/>
    </ligand>
</feature>
<evidence type="ECO:0000256" key="7">
    <source>
        <dbReference type="ARBA" id="ARBA00023172"/>
    </source>
</evidence>
<feature type="binding site" evidence="9">
    <location>
        <position position="71"/>
    </location>
    <ligand>
        <name>ATP</name>
        <dbReference type="ChEBI" id="CHEBI:30616"/>
    </ligand>
</feature>
<dbReference type="SUPFAM" id="SSF52540">
    <property type="entry name" value="P-loop containing nucleoside triphosphate hydrolases"/>
    <property type="match status" value="1"/>
</dbReference>
<feature type="region of interest" description="Small ATPAse domain (RuvB-S)" evidence="9">
    <location>
        <begin position="188"/>
        <end position="258"/>
    </location>
</feature>
<evidence type="ECO:0000256" key="6">
    <source>
        <dbReference type="ARBA" id="ARBA00023125"/>
    </source>
</evidence>
<evidence type="ECO:0000256" key="1">
    <source>
        <dbReference type="ARBA" id="ARBA00022490"/>
    </source>
</evidence>
<comment type="domain">
    <text evidence="9">Has 3 domains, the large (RuvB-L) and small ATPase (RuvB-S) domains and the C-terminal head (RuvB-H) domain. The head domain binds DNA, while the ATPase domains jointly bind ATP, ADP or are empty depending on the state of the subunit in the translocation cycle. During a single DNA translocation step the structure of each domain remains the same, but their relative positions change.</text>
</comment>
<name>A0A9D1N7S5_9FIRM</name>
<dbReference type="Gene3D" id="1.10.10.10">
    <property type="entry name" value="Winged helix-like DNA-binding domain superfamily/Winged helix DNA-binding domain"/>
    <property type="match status" value="1"/>
</dbReference>
<dbReference type="InterPro" id="IPR008824">
    <property type="entry name" value="RuvB-like_N"/>
</dbReference>
<comment type="caution">
    <text evidence="11">The sequence shown here is derived from an EMBL/GenBank/DDBJ whole genome shotgun (WGS) entry which is preliminary data.</text>
</comment>
<reference evidence="11" key="1">
    <citation type="submission" date="2020-10" db="EMBL/GenBank/DDBJ databases">
        <authorList>
            <person name="Gilroy R."/>
        </authorList>
    </citation>
    <scope>NUCLEOTIDE SEQUENCE</scope>
    <source>
        <strain evidence="11">ChiSjej4B22-8349</strain>
    </source>
</reference>
<evidence type="ECO:0000259" key="10">
    <source>
        <dbReference type="SMART" id="SM00382"/>
    </source>
</evidence>
<feature type="binding site" evidence="9">
    <location>
        <position position="321"/>
    </location>
    <ligand>
        <name>DNA</name>
        <dbReference type="ChEBI" id="CHEBI:16991"/>
    </ligand>
</feature>
<evidence type="ECO:0000256" key="5">
    <source>
        <dbReference type="ARBA" id="ARBA00022840"/>
    </source>
</evidence>
<evidence type="ECO:0000256" key="8">
    <source>
        <dbReference type="ARBA" id="ARBA00023204"/>
    </source>
</evidence>
<evidence type="ECO:0000313" key="12">
    <source>
        <dbReference type="Proteomes" id="UP000824130"/>
    </source>
</evidence>
<comment type="subunit">
    <text evidence="9">Homohexamer. Forms an RuvA(8)-RuvB(12)-Holliday junction (HJ) complex. HJ DNA is sandwiched between 2 RuvA tetramers; dsDNA enters through RuvA and exits via RuvB. An RuvB hexamer assembles on each DNA strand where it exits the tetramer. Each RuvB hexamer is contacted by two RuvA subunits (via domain III) on 2 adjacent RuvB subunits; this complex drives branch migration. In the full resolvosome a probable DNA-RuvA(4)-RuvB(12)-RuvC(2) complex forms which resolves the HJ.</text>
</comment>
<dbReference type="InterPro" id="IPR036390">
    <property type="entry name" value="WH_DNA-bd_sf"/>
</dbReference>
<reference evidence="11" key="2">
    <citation type="journal article" date="2021" name="PeerJ">
        <title>Extensive microbial diversity within the chicken gut microbiome revealed by metagenomics and culture.</title>
        <authorList>
            <person name="Gilroy R."/>
            <person name="Ravi A."/>
            <person name="Getino M."/>
            <person name="Pursley I."/>
            <person name="Horton D.L."/>
            <person name="Alikhan N.F."/>
            <person name="Baker D."/>
            <person name="Gharbi K."/>
            <person name="Hall N."/>
            <person name="Watson M."/>
            <person name="Adriaenssens E.M."/>
            <person name="Foster-Nyarko E."/>
            <person name="Jarju S."/>
            <person name="Secka A."/>
            <person name="Antonio M."/>
            <person name="Oren A."/>
            <person name="Chaudhuri R.R."/>
            <person name="La Ragione R."/>
            <person name="Hildebrand F."/>
            <person name="Pallen M.J."/>
        </authorList>
    </citation>
    <scope>NUCLEOTIDE SEQUENCE</scope>
    <source>
        <strain evidence="11">ChiSjej4B22-8349</strain>
    </source>
</reference>
<dbReference type="Pfam" id="PF17864">
    <property type="entry name" value="AAA_lid_4"/>
    <property type="match status" value="1"/>
</dbReference>
<dbReference type="InterPro" id="IPR004605">
    <property type="entry name" value="DNA_helicase_Holl-junc_RuvB"/>
</dbReference>
<comment type="caution">
    <text evidence="9">Lacks conserved residue(s) required for the propagation of feature annotation.</text>
</comment>
<keyword evidence="7 9" id="KW-0233">DNA recombination</keyword>
<comment type="subcellular location">
    <subcellularLocation>
        <location evidence="9">Cytoplasm</location>
    </subcellularLocation>
</comment>
<feature type="binding site" evidence="9">
    <location>
        <position position="26"/>
    </location>
    <ligand>
        <name>ATP</name>
        <dbReference type="ChEBI" id="CHEBI:30616"/>
    </ligand>
</feature>
<dbReference type="GO" id="GO:0005524">
    <property type="term" value="F:ATP binding"/>
    <property type="evidence" value="ECO:0007669"/>
    <property type="project" value="UniProtKB-UniRule"/>
</dbReference>
<evidence type="ECO:0000256" key="4">
    <source>
        <dbReference type="ARBA" id="ARBA00022801"/>
    </source>
</evidence>
<dbReference type="GO" id="GO:0005737">
    <property type="term" value="C:cytoplasm"/>
    <property type="evidence" value="ECO:0007669"/>
    <property type="project" value="UniProtKB-SubCell"/>
</dbReference>
<dbReference type="PANTHER" id="PTHR42848">
    <property type="match status" value="1"/>
</dbReference>
<gene>
    <name evidence="9 11" type="primary">ruvB</name>
    <name evidence="11" type="ORF">IAD25_08480</name>
</gene>
<sequence length="352" mass="38988">MKEMDYEERITAAELGEGEGGTELTLRPQTLDDYIGQKKVTDNLKIFIEAAKLRKEPLDHVLFYGPPGLGKTTLAGIIANEMGVDIRITSGPAIERAGDLAAILTNLNENDVLFIDEIHRLNRSVEEVLYSAMEDFALDIIIGKGPSARSIRLDIARFTLIGATTRAGSLSAPLRDRFGVSCKFEIYQPDELKQIIRRSAEILGVTADEASLDEMAKRSRGTPRVANRMLRRVRDFSQVKGSGTIDMEITRRALEALGVDEMGLEGLDREILKTIIERFNGGPVGIDTIAASIGEERVTIEDVYEPYLIQTGFLYRTQKGRMVSEAAYRHLGIEREVPDDDGGEQLTVTISQ</sequence>
<evidence type="ECO:0000256" key="2">
    <source>
        <dbReference type="ARBA" id="ARBA00022741"/>
    </source>
</evidence>
<accession>A0A9D1N7S5</accession>
<proteinExistence type="inferred from homology"/>
<comment type="catalytic activity">
    <reaction evidence="9">
        <text>ATP + H2O = ADP + phosphate + H(+)</text>
        <dbReference type="Rhea" id="RHEA:13065"/>
        <dbReference type="ChEBI" id="CHEBI:15377"/>
        <dbReference type="ChEBI" id="CHEBI:15378"/>
        <dbReference type="ChEBI" id="CHEBI:30616"/>
        <dbReference type="ChEBI" id="CHEBI:43474"/>
        <dbReference type="ChEBI" id="CHEBI:456216"/>
    </reaction>
</comment>
<dbReference type="EC" id="3.6.4.-" evidence="9"/>
<dbReference type="AlphaFoldDB" id="A0A9D1N7S5"/>
<dbReference type="PANTHER" id="PTHR42848:SF1">
    <property type="entry name" value="HOLLIDAY JUNCTION BRANCH MIGRATION COMPLEX SUBUNIT RUVB"/>
    <property type="match status" value="1"/>
</dbReference>
<dbReference type="SMART" id="SM00382">
    <property type="entry name" value="AAA"/>
    <property type="match status" value="1"/>
</dbReference>
<evidence type="ECO:0000313" key="11">
    <source>
        <dbReference type="EMBL" id="HIU96718.1"/>
    </source>
</evidence>
<dbReference type="InterPro" id="IPR008823">
    <property type="entry name" value="RuvB_wg_C"/>
</dbReference>
<dbReference type="InterPro" id="IPR003593">
    <property type="entry name" value="AAA+_ATPase"/>
</dbReference>
<keyword evidence="11" id="KW-0347">Helicase</keyword>
<dbReference type="HAMAP" id="MF_00016">
    <property type="entry name" value="DNA_HJ_migration_RuvB"/>
    <property type="match status" value="1"/>
</dbReference>
<dbReference type="GO" id="GO:0006281">
    <property type="term" value="P:DNA repair"/>
    <property type="evidence" value="ECO:0007669"/>
    <property type="project" value="UniProtKB-UniRule"/>
</dbReference>
<feature type="binding site" evidence="9">
    <location>
        <position position="72"/>
    </location>
    <ligand>
        <name>ATP</name>
        <dbReference type="ChEBI" id="CHEBI:30616"/>
    </ligand>
</feature>
<keyword evidence="3 9" id="KW-0227">DNA damage</keyword>
<feature type="binding site" evidence="9">
    <location>
        <position position="73"/>
    </location>
    <ligand>
        <name>ATP</name>
        <dbReference type="ChEBI" id="CHEBI:30616"/>
    </ligand>
</feature>
<keyword evidence="6 9" id="KW-0238">DNA-binding</keyword>
<dbReference type="NCBIfam" id="NF000868">
    <property type="entry name" value="PRK00080.1"/>
    <property type="match status" value="1"/>
</dbReference>
<feature type="binding site" evidence="9">
    <location>
        <position position="177"/>
    </location>
    <ligand>
        <name>ATP</name>
        <dbReference type="ChEBI" id="CHEBI:30616"/>
    </ligand>
</feature>
<feature type="binding site" evidence="9">
    <location>
        <position position="297"/>
    </location>
    <ligand>
        <name>DNA</name>
        <dbReference type="ChEBI" id="CHEBI:16991"/>
    </ligand>
</feature>
<dbReference type="GO" id="GO:0048476">
    <property type="term" value="C:Holliday junction resolvase complex"/>
    <property type="evidence" value="ECO:0007669"/>
    <property type="project" value="UniProtKB-UniRule"/>
</dbReference>
<keyword evidence="8 9" id="KW-0234">DNA repair</keyword>
<protein>
    <recommendedName>
        <fullName evidence="9">Holliday junction branch migration complex subunit RuvB</fullName>
        <ecNumber evidence="9">3.6.4.-</ecNumber>
    </recommendedName>
</protein>
<keyword evidence="1 9" id="KW-0963">Cytoplasm</keyword>
<dbReference type="Gene3D" id="3.40.50.300">
    <property type="entry name" value="P-loop containing nucleotide triphosphate hydrolases"/>
    <property type="match status" value="1"/>
</dbReference>
<dbReference type="GO" id="GO:0000400">
    <property type="term" value="F:four-way junction DNA binding"/>
    <property type="evidence" value="ECO:0007669"/>
    <property type="project" value="UniProtKB-UniRule"/>
</dbReference>
<organism evidence="11 12">
    <name type="scientific">Candidatus Allocopromorpha excrementipullorum</name>
    <dbReference type="NCBI Taxonomy" id="2840743"/>
    <lineage>
        <taxon>Bacteria</taxon>
        <taxon>Bacillati</taxon>
        <taxon>Bacillota</taxon>
        <taxon>Clostridia</taxon>
        <taxon>Eubacteriales</taxon>
        <taxon>Eubacteriaceae</taxon>
        <taxon>Eubacteriaceae incertae sedis</taxon>
        <taxon>Candidatus Allocopromorpha</taxon>
    </lineage>
</organism>
<dbReference type="EMBL" id="DVOB01000182">
    <property type="protein sequence ID" value="HIU96718.1"/>
    <property type="molecule type" value="Genomic_DNA"/>
</dbReference>
<feature type="binding site" evidence="9">
    <location>
        <begin position="134"/>
        <end position="136"/>
    </location>
    <ligand>
        <name>ATP</name>
        <dbReference type="ChEBI" id="CHEBI:30616"/>
    </ligand>
</feature>
<dbReference type="InterPro" id="IPR041445">
    <property type="entry name" value="AAA_lid_4"/>
</dbReference>
<evidence type="ECO:0000256" key="3">
    <source>
        <dbReference type="ARBA" id="ARBA00022763"/>
    </source>
</evidence>
<dbReference type="Gene3D" id="1.10.8.60">
    <property type="match status" value="1"/>
</dbReference>
<dbReference type="Proteomes" id="UP000824130">
    <property type="component" value="Unassembled WGS sequence"/>
</dbReference>
<comment type="similarity">
    <text evidence="9">Belongs to the RuvB family.</text>
</comment>
<dbReference type="SUPFAM" id="SSF46785">
    <property type="entry name" value="Winged helix' DNA-binding domain"/>
    <property type="match status" value="1"/>
</dbReference>
<dbReference type="Pfam" id="PF05491">
    <property type="entry name" value="WHD_RuvB"/>
    <property type="match status" value="1"/>
</dbReference>
<feature type="region of interest" description="Large ATPase domain (RuvB-L)" evidence="9">
    <location>
        <begin position="7"/>
        <end position="187"/>
    </location>
</feature>
<feature type="binding site" evidence="9">
    <location>
        <position position="316"/>
    </location>
    <ligand>
        <name>DNA</name>
        <dbReference type="ChEBI" id="CHEBI:16991"/>
    </ligand>
</feature>
<feature type="binding site" evidence="9">
    <location>
        <position position="187"/>
    </location>
    <ligand>
        <name>ATP</name>
        <dbReference type="ChEBI" id="CHEBI:30616"/>
    </ligand>
</feature>
<feature type="binding site" evidence="9">
    <location>
        <position position="72"/>
    </location>
    <ligand>
        <name>Mg(2+)</name>
        <dbReference type="ChEBI" id="CHEBI:18420"/>
    </ligand>
</feature>
<dbReference type="GO" id="GO:0016787">
    <property type="term" value="F:hydrolase activity"/>
    <property type="evidence" value="ECO:0007669"/>
    <property type="project" value="UniProtKB-KW"/>
</dbReference>